<dbReference type="Pfam" id="PF12796">
    <property type="entry name" value="Ank_2"/>
    <property type="match status" value="3"/>
</dbReference>
<organism evidence="4 5">
    <name type="scientific">Mya arenaria</name>
    <name type="common">Soft-shell clam</name>
    <dbReference type="NCBI Taxonomy" id="6604"/>
    <lineage>
        <taxon>Eukaryota</taxon>
        <taxon>Metazoa</taxon>
        <taxon>Spiralia</taxon>
        <taxon>Lophotrochozoa</taxon>
        <taxon>Mollusca</taxon>
        <taxon>Bivalvia</taxon>
        <taxon>Autobranchia</taxon>
        <taxon>Heteroconchia</taxon>
        <taxon>Euheterodonta</taxon>
        <taxon>Imparidentia</taxon>
        <taxon>Neoheterodontei</taxon>
        <taxon>Myida</taxon>
        <taxon>Myoidea</taxon>
        <taxon>Myidae</taxon>
        <taxon>Mya</taxon>
    </lineage>
</organism>
<proteinExistence type="predicted"/>
<dbReference type="Proteomes" id="UP001164746">
    <property type="component" value="Chromosome 14"/>
</dbReference>
<dbReference type="PANTHER" id="PTHR24173">
    <property type="entry name" value="ANKYRIN REPEAT CONTAINING"/>
    <property type="match status" value="1"/>
</dbReference>
<dbReference type="SMART" id="SM00248">
    <property type="entry name" value="ANK"/>
    <property type="match status" value="8"/>
</dbReference>
<dbReference type="EMBL" id="CP111025">
    <property type="protein sequence ID" value="WAR26210.1"/>
    <property type="molecule type" value="Genomic_DNA"/>
</dbReference>
<feature type="repeat" description="ANK" evidence="3">
    <location>
        <begin position="366"/>
        <end position="392"/>
    </location>
</feature>
<keyword evidence="2 3" id="KW-0040">ANK repeat</keyword>
<evidence type="ECO:0000313" key="4">
    <source>
        <dbReference type="EMBL" id="WAR26210.1"/>
    </source>
</evidence>
<evidence type="ECO:0000313" key="5">
    <source>
        <dbReference type="Proteomes" id="UP001164746"/>
    </source>
</evidence>
<evidence type="ECO:0000256" key="1">
    <source>
        <dbReference type="ARBA" id="ARBA00022737"/>
    </source>
</evidence>
<dbReference type="Gene3D" id="1.25.40.20">
    <property type="entry name" value="Ankyrin repeat-containing domain"/>
    <property type="match status" value="3"/>
</dbReference>
<name>A0ABY7FVI8_MYAAR</name>
<reference evidence="4" key="1">
    <citation type="submission" date="2022-11" db="EMBL/GenBank/DDBJ databases">
        <title>Centuries of genome instability and evolution in soft-shell clam transmissible cancer (bioRxiv).</title>
        <authorList>
            <person name="Hart S.F.M."/>
            <person name="Yonemitsu M.A."/>
            <person name="Giersch R.M."/>
            <person name="Beal B.F."/>
            <person name="Arriagada G."/>
            <person name="Davis B.W."/>
            <person name="Ostrander E.A."/>
            <person name="Goff S.P."/>
            <person name="Metzger M.J."/>
        </authorList>
    </citation>
    <scope>NUCLEOTIDE SEQUENCE</scope>
    <source>
        <strain evidence="4">MELC-2E11</strain>
        <tissue evidence="4">Siphon/mantle</tissue>
    </source>
</reference>
<keyword evidence="5" id="KW-1185">Reference proteome</keyword>
<evidence type="ECO:0000256" key="2">
    <source>
        <dbReference type="ARBA" id="ARBA00023043"/>
    </source>
</evidence>
<sequence>MSEISRAAQSGDLGYFREVYDKEVNISMVLEYFHDKSGDTAIHFAVRHGHLELVKFLLCKGFNLETGNFDGKRPLHEAAQAGQYECLVCLLDSGASVDSLKRADWTSLMLACTKDRLDIVKALLEHGARLKLKNKDGWNSFHVAVREGHLDIIEYLLNFDKTVWDTVSKNGRTPLHTAALHSHADVVSLLLERCDYVTDTQDSCGSTPLMDAIRVGCIQAADVLINNHEADITKEDNVGRQCLHVACQAGCLDSLVYLVDTSMDSPMKAASTLKHQLAALQNSDQNIEALDCHLSELGRACLSAEVEDSQYGHLQLLLRLSISEGVHTMFTTFSRNKWAQVQSTAQTIKSQLEADNSEPVISLMASPQAALHIASGAQHVDCVTVLLQQGADCVPDQTGSYPWELARKPAVIEAFSGVNQT</sequence>
<dbReference type="PROSITE" id="PS50297">
    <property type="entry name" value="ANK_REP_REGION"/>
    <property type="match status" value="6"/>
</dbReference>
<feature type="repeat" description="ANK" evidence="3">
    <location>
        <begin position="37"/>
        <end position="69"/>
    </location>
</feature>
<dbReference type="InterPro" id="IPR036770">
    <property type="entry name" value="Ankyrin_rpt-contain_sf"/>
</dbReference>
<gene>
    <name evidence="4" type="ORF">MAR_011914</name>
</gene>
<dbReference type="Pfam" id="PF00023">
    <property type="entry name" value="Ank"/>
    <property type="match status" value="1"/>
</dbReference>
<feature type="repeat" description="ANK" evidence="3">
    <location>
        <begin position="136"/>
        <end position="158"/>
    </location>
</feature>
<dbReference type="PRINTS" id="PR01415">
    <property type="entry name" value="ANKYRIN"/>
</dbReference>
<dbReference type="PANTHER" id="PTHR24173:SF74">
    <property type="entry name" value="ANKYRIN REPEAT DOMAIN-CONTAINING PROTEIN 16"/>
    <property type="match status" value="1"/>
</dbReference>
<dbReference type="SUPFAM" id="SSF48403">
    <property type="entry name" value="Ankyrin repeat"/>
    <property type="match status" value="2"/>
</dbReference>
<feature type="repeat" description="ANK" evidence="3">
    <location>
        <begin position="170"/>
        <end position="193"/>
    </location>
</feature>
<feature type="repeat" description="ANK" evidence="3">
    <location>
        <begin position="70"/>
        <end position="102"/>
    </location>
</feature>
<dbReference type="PROSITE" id="PS50088">
    <property type="entry name" value="ANK_REPEAT"/>
    <property type="match status" value="6"/>
</dbReference>
<protein>
    <submittedName>
        <fullName evidence="4">ANR16-like protein</fullName>
    </submittedName>
</protein>
<evidence type="ECO:0000256" key="3">
    <source>
        <dbReference type="PROSITE-ProRule" id="PRU00023"/>
    </source>
</evidence>
<keyword evidence="1" id="KW-0677">Repeat</keyword>
<accession>A0ABY7FVI8</accession>
<dbReference type="InterPro" id="IPR002110">
    <property type="entry name" value="Ankyrin_rpt"/>
</dbReference>
<feature type="repeat" description="ANK" evidence="3">
    <location>
        <begin position="103"/>
        <end position="135"/>
    </location>
</feature>